<dbReference type="SUPFAM" id="SSF57667">
    <property type="entry name" value="beta-beta-alpha zinc fingers"/>
    <property type="match status" value="2"/>
</dbReference>
<dbReference type="OrthoDB" id="6155966at2759"/>
<dbReference type="GO" id="GO:0005634">
    <property type="term" value="C:nucleus"/>
    <property type="evidence" value="ECO:0007669"/>
    <property type="project" value="UniProtKB-SubCell"/>
</dbReference>
<dbReference type="InterPro" id="IPR013087">
    <property type="entry name" value="Znf_C2H2_type"/>
</dbReference>
<reference evidence="13" key="1">
    <citation type="journal article" date="2021" name="Open Biol.">
        <title>Shared evolutionary footprints suggest mitochondrial oxidative damage underlies multiple complex I losses in fungi.</title>
        <authorList>
            <person name="Schikora-Tamarit M.A."/>
            <person name="Marcet-Houben M."/>
            <person name="Nosek J."/>
            <person name="Gabaldon T."/>
        </authorList>
    </citation>
    <scope>NUCLEOTIDE SEQUENCE</scope>
    <source>
        <strain evidence="13">CBS6341</strain>
    </source>
</reference>
<gene>
    <name evidence="13" type="ORF">WICMUC_001073</name>
</gene>
<reference evidence="13" key="2">
    <citation type="submission" date="2021-01" db="EMBL/GenBank/DDBJ databases">
        <authorList>
            <person name="Schikora-Tamarit M.A."/>
        </authorList>
    </citation>
    <scope>NUCLEOTIDE SEQUENCE</scope>
    <source>
        <strain evidence="13">CBS6341</strain>
    </source>
</reference>
<dbReference type="Pfam" id="PF21816">
    <property type="entry name" value="Zap1_zf1"/>
    <property type="match status" value="1"/>
</dbReference>
<evidence type="ECO:0000313" key="13">
    <source>
        <dbReference type="EMBL" id="KAH3679333.1"/>
    </source>
</evidence>
<dbReference type="SMART" id="SM00355">
    <property type="entry name" value="ZnF_C2H2"/>
    <property type="match status" value="3"/>
</dbReference>
<evidence type="ECO:0000256" key="9">
    <source>
        <dbReference type="PROSITE-ProRule" id="PRU00042"/>
    </source>
</evidence>
<keyword evidence="2" id="KW-0678">Repressor</keyword>
<evidence type="ECO:0000256" key="2">
    <source>
        <dbReference type="ARBA" id="ARBA00022491"/>
    </source>
</evidence>
<feature type="domain" description="C2H2-type" evidence="12">
    <location>
        <begin position="209"/>
        <end position="239"/>
    </location>
</feature>
<evidence type="ECO:0000256" key="6">
    <source>
        <dbReference type="ARBA" id="ARBA00022833"/>
    </source>
</evidence>
<keyword evidence="3" id="KW-0479">Metal-binding</keyword>
<dbReference type="FunFam" id="3.30.160.60:FF:002343">
    <property type="entry name" value="Zinc finger protein 33A"/>
    <property type="match status" value="1"/>
</dbReference>
<evidence type="ECO:0000256" key="5">
    <source>
        <dbReference type="ARBA" id="ARBA00022771"/>
    </source>
</evidence>
<dbReference type="GO" id="GO:0008270">
    <property type="term" value="F:zinc ion binding"/>
    <property type="evidence" value="ECO:0007669"/>
    <property type="project" value="UniProtKB-KW"/>
</dbReference>
<keyword evidence="10" id="KW-0175">Coiled coil</keyword>
<organism evidence="13 14">
    <name type="scientific">Wickerhamomyces mucosus</name>
    <dbReference type="NCBI Taxonomy" id="1378264"/>
    <lineage>
        <taxon>Eukaryota</taxon>
        <taxon>Fungi</taxon>
        <taxon>Dikarya</taxon>
        <taxon>Ascomycota</taxon>
        <taxon>Saccharomycotina</taxon>
        <taxon>Saccharomycetes</taxon>
        <taxon>Phaffomycetales</taxon>
        <taxon>Wickerhamomycetaceae</taxon>
        <taxon>Wickerhamomyces</taxon>
    </lineage>
</organism>
<feature type="region of interest" description="Disordered" evidence="11">
    <location>
        <begin position="439"/>
        <end position="480"/>
    </location>
</feature>
<evidence type="ECO:0000256" key="7">
    <source>
        <dbReference type="ARBA" id="ARBA00023242"/>
    </source>
</evidence>
<evidence type="ECO:0000256" key="1">
    <source>
        <dbReference type="ARBA" id="ARBA00004123"/>
    </source>
</evidence>
<keyword evidence="5 9" id="KW-0863">Zinc-finger</keyword>
<dbReference type="PANTHER" id="PTHR47257">
    <property type="entry name" value="PH-RESPONSE TRANSCRIPTION FACTOR PACC/RIM101"/>
    <property type="match status" value="1"/>
</dbReference>
<keyword evidence="4" id="KW-0677">Repeat</keyword>
<name>A0A9P8PVS8_9ASCO</name>
<comment type="similarity">
    <text evidence="8">Belongs to the pacC/RIM101 family.</text>
</comment>
<evidence type="ECO:0000256" key="8">
    <source>
        <dbReference type="ARBA" id="ARBA00038089"/>
    </source>
</evidence>
<dbReference type="Gene3D" id="3.30.160.60">
    <property type="entry name" value="Classic Zinc Finger"/>
    <property type="match status" value="2"/>
</dbReference>
<sequence>MDIKQGQNYGTLPPINSFTVEVEDYNNQTSQGTIGSVSSASSHSPNSQSSPHSYLSSVSSANSPNNNNMNQNNNHYTNNNDNNRNHDNTNQISINDNISHNNSIPLNSNISNSNFFNYNQGYTSNPTNNNGLNNITTNINPITTNYNSIPSLSSILDNNSFQSSYNNSKQPKVLLPDINNEKLNTVIVDQPIKLKYLRKNNGDDYNGPLNCKWENCNQIFENPELLYNHLCNDHVGRKSNRNLSLKCHWDDCNVQTIKRDHITSHLRVHIPLKPFICPNCTKKFKRPQDLKKHIKTHLGENIKKHSNNITGFRGRINNKSNSNELQNNFDSLISMDYTNNDLLFNNNNNYYSNKRKPEFVHQFFDDIKKSKISPRYDNDMMNKLNLLDYNLNNDFALLPPISNNQLNNSQFLKNFKSNQELYDTNSFFNQLSVSLDQYPYQQPHHNHNPQQHYNHNSHHLQTNNQPQLPPQLSSSNSLTSSLYPTINSNSSFNSNSFSYPQIANRFDSINNNDNSRRYNIGINQKSNNEIEKKQKQHVEIFDEIEGLYTYESDSDSEEEEEEFEELSNGLKSLELDENIIIKHKDLISKIQNRLIELINQDKKEENKVQKLLYPKISAH</sequence>
<protein>
    <recommendedName>
        <fullName evidence="12">C2H2-type domain-containing protein</fullName>
    </recommendedName>
</protein>
<evidence type="ECO:0000256" key="3">
    <source>
        <dbReference type="ARBA" id="ARBA00022723"/>
    </source>
</evidence>
<evidence type="ECO:0000313" key="14">
    <source>
        <dbReference type="Proteomes" id="UP000769528"/>
    </source>
</evidence>
<feature type="domain" description="C2H2-type" evidence="12">
    <location>
        <begin position="275"/>
        <end position="302"/>
    </location>
</feature>
<evidence type="ECO:0000259" key="12">
    <source>
        <dbReference type="PROSITE" id="PS50157"/>
    </source>
</evidence>
<comment type="subcellular location">
    <subcellularLocation>
        <location evidence="1">Nucleus</location>
    </subcellularLocation>
</comment>
<keyword evidence="6" id="KW-0862">Zinc</keyword>
<dbReference type="PROSITE" id="PS50157">
    <property type="entry name" value="ZINC_FINGER_C2H2_2"/>
    <property type="match status" value="3"/>
</dbReference>
<dbReference type="PANTHER" id="PTHR47257:SF1">
    <property type="entry name" value="PH-RESPONSE TRANSCRIPTION FACTOR PACC_RIM101"/>
    <property type="match status" value="1"/>
</dbReference>
<evidence type="ECO:0000256" key="10">
    <source>
        <dbReference type="SAM" id="Coils"/>
    </source>
</evidence>
<feature type="domain" description="C2H2-type" evidence="12">
    <location>
        <begin position="245"/>
        <end position="274"/>
    </location>
</feature>
<comment type="caution">
    <text evidence="13">The sequence shown here is derived from an EMBL/GenBank/DDBJ whole genome shotgun (WGS) entry which is preliminary data.</text>
</comment>
<evidence type="ECO:0000256" key="4">
    <source>
        <dbReference type="ARBA" id="ARBA00022737"/>
    </source>
</evidence>
<accession>A0A9P8PVS8</accession>
<proteinExistence type="inferred from homology"/>
<dbReference type="Pfam" id="PF00096">
    <property type="entry name" value="zf-C2H2"/>
    <property type="match status" value="1"/>
</dbReference>
<dbReference type="Proteomes" id="UP000769528">
    <property type="component" value="Unassembled WGS sequence"/>
</dbReference>
<dbReference type="InterPro" id="IPR050806">
    <property type="entry name" value="pacC/RIM101"/>
</dbReference>
<feature type="coiled-coil region" evidence="10">
    <location>
        <begin position="556"/>
        <end position="607"/>
    </location>
</feature>
<feature type="region of interest" description="Disordered" evidence="11">
    <location>
        <begin position="29"/>
        <end position="96"/>
    </location>
</feature>
<dbReference type="AlphaFoldDB" id="A0A9P8PVS8"/>
<dbReference type="InterPro" id="IPR036236">
    <property type="entry name" value="Znf_C2H2_sf"/>
</dbReference>
<feature type="compositionally biased region" description="Low complexity" evidence="11">
    <location>
        <begin position="36"/>
        <end position="96"/>
    </location>
</feature>
<evidence type="ECO:0000256" key="11">
    <source>
        <dbReference type="SAM" id="MobiDB-lite"/>
    </source>
</evidence>
<dbReference type="EMBL" id="JAEUBF010000322">
    <property type="protein sequence ID" value="KAH3679333.1"/>
    <property type="molecule type" value="Genomic_DNA"/>
</dbReference>
<keyword evidence="7" id="KW-0539">Nucleus</keyword>
<dbReference type="PROSITE" id="PS00028">
    <property type="entry name" value="ZINC_FINGER_C2H2_1"/>
    <property type="match status" value="2"/>
</dbReference>
<keyword evidence="14" id="KW-1185">Reference proteome</keyword>
<dbReference type="GO" id="GO:0045944">
    <property type="term" value="P:positive regulation of transcription by RNA polymerase II"/>
    <property type="evidence" value="ECO:0007669"/>
    <property type="project" value="TreeGrafter"/>
</dbReference>
<dbReference type="InterPro" id="IPR048420">
    <property type="entry name" value="Zap1-like_Znf1"/>
</dbReference>